<dbReference type="EMBL" id="NOXG01000017">
    <property type="protein sequence ID" value="PYD74937.1"/>
    <property type="molecule type" value="Genomic_DNA"/>
</dbReference>
<reference evidence="3 4" key="1">
    <citation type="submission" date="2017-07" db="EMBL/GenBank/DDBJ databases">
        <title>A draft genome sequence of Komagataeibacter sp. T5K1.</title>
        <authorList>
            <person name="Skraban J."/>
            <person name="Cleenwerck I."/>
            <person name="Vandamme P."/>
            <person name="Trcek J."/>
        </authorList>
    </citation>
    <scope>NUCLEOTIDE SEQUENCE [LARGE SCALE GENOMIC DNA]</scope>
    <source>
        <strain evidence="3 4">T5K1</strain>
    </source>
</reference>
<dbReference type="SUPFAM" id="SSF51261">
    <property type="entry name" value="Duplicated hybrid motif"/>
    <property type="match status" value="1"/>
</dbReference>
<dbReference type="Proteomes" id="UP000247609">
    <property type="component" value="Unassembled WGS sequence"/>
</dbReference>
<organism evidence="3 4">
    <name type="scientific">Novacetimonas pomaceti</name>
    <dbReference type="NCBI Taxonomy" id="2021998"/>
    <lineage>
        <taxon>Bacteria</taxon>
        <taxon>Pseudomonadati</taxon>
        <taxon>Pseudomonadota</taxon>
        <taxon>Alphaproteobacteria</taxon>
        <taxon>Acetobacterales</taxon>
        <taxon>Acetobacteraceae</taxon>
        <taxon>Novacetimonas</taxon>
    </lineage>
</organism>
<name>A0A318Q5W3_9PROT</name>
<dbReference type="InterPro" id="IPR011055">
    <property type="entry name" value="Dup_hybrid_motif"/>
</dbReference>
<dbReference type="AlphaFoldDB" id="A0A318Q5W3"/>
<gene>
    <name evidence="3" type="ORF">CFR71_11745</name>
</gene>
<evidence type="ECO:0000313" key="3">
    <source>
        <dbReference type="EMBL" id="PYD74937.1"/>
    </source>
</evidence>
<dbReference type="CDD" id="cd12797">
    <property type="entry name" value="M23_peptidase"/>
    <property type="match status" value="1"/>
</dbReference>
<protein>
    <recommendedName>
        <fullName evidence="2">M23ase beta-sheet core domain-containing protein</fullName>
    </recommendedName>
</protein>
<dbReference type="InterPro" id="IPR016047">
    <property type="entry name" value="M23ase_b-sheet_dom"/>
</dbReference>
<comment type="caution">
    <text evidence="3">The sequence shown here is derived from an EMBL/GenBank/DDBJ whole genome shotgun (WGS) entry which is preliminary data.</text>
</comment>
<evidence type="ECO:0000313" key="4">
    <source>
        <dbReference type="Proteomes" id="UP000247609"/>
    </source>
</evidence>
<evidence type="ECO:0000259" key="2">
    <source>
        <dbReference type="Pfam" id="PF01551"/>
    </source>
</evidence>
<dbReference type="Pfam" id="PF01551">
    <property type="entry name" value="Peptidase_M23"/>
    <property type="match status" value="1"/>
</dbReference>
<accession>A0A318Q5W3</accession>
<feature type="chain" id="PRO_5016445008" description="M23ase beta-sheet core domain-containing protein" evidence="1">
    <location>
        <begin position="20"/>
        <end position="218"/>
    </location>
</feature>
<proteinExistence type="predicted"/>
<evidence type="ECO:0000256" key="1">
    <source>
        <dbReference type="SAM" id="SignalP"/>
    </source>
</evidence>
<sequence>MRHLITTLLLFSGMSAASAAPVTFPHFPQAPGLFTKAELPASAPVESVVLSPLFNQRFVCAEHPDGELRQLGDALGTDCLVIGGMIDRENGFFRLFRTDGKRNEDWYGWHAEVLAPFTGTVVGVSNNPVTNTPGSMKPSLPSFIVFRRADDLIVAYAHVTDIRVRMGDRVSAGQVVALDGNNGFARAPHVHVGAYRGTTPFQIRWDLRAEHRIFPDQN</sequence>
<feature type="domain" description="M23ase beta-sheet core" evidence="2">
    <location>
        <begin position="111"/>
        <end position="200"/>
    </location>
</feature>
<keyword evidence="1" id="KW-0732">Signal</keyword>
<dbReference type="Gene3D" id="2.70.70.10">
    <property type="entry name" value="Glucose Permease (Domain IIA)"/>
    <property type="match status" value="1"/>
</dbReference>
<feature type="signal peptide" evidence="1">
    <location>
        <begin position="1"/>
        <end position="19"/>
    </location>
</feature>